<dbReference type="PROSITE" id="PS50835">
    <property type="entry name" value="IG_LIKE"/>
    <property type="match status" value="1"/>
</dbReference>
<evidence type="ECO:0000259" key="2">
    <source>
        <dbReference type="PROSITE" id="PS50835"/>
    </source>
</evidence>
<organism evidence="3 4">
    <name type="scientific">Leptidea sinapis</name>
    <dbReference type="NCBI Taxonomy" id="189913"/>
    <lineage>
        <taxon>Eukaryota</taxon>
        <taxon>Metazoa</taxon>
        <taxon>Ecdysozoa</taxon>
        <taxon>Arthropoda</taxon>
        <taxon>Hexapoda</taxon>
        <taxon>Insecta</taxon>
        <taxon>Pterygota</taxon>
        <taxon>Neoptera</taxon>
        <taxon>Endopterygota</taxon>
        <taxon>Lepidoptera</taxon>
        <taxon>Glossata</taxon>
        <taxon>Ditrysia</taxon>
        <taxon>Papilionoidea</taxon>
        <taxon>Pieridae</taxon>
        <taxon>Dismorphiinae</taxon>
        <taxon>Leptidea</taxon>
    </lineage>
</organism>
<protein>
    <recommendedName>
        <fullName evidence="2">Ig-like domain-containing protein</fullName>
    </recommendedName>
</protein>
<evidence type="ECO:0000313" key="3">
    <source>
        <dbReference type="EMBL" id="VVC88198.1"/>
    </source>
</evidence>
<gene>
    <name evidence="3" type="ORF">LSINAPIS_LOCUS1626</name>
</gene>
<proteinExistence type="predicted"/>
<dbReference type="Gene3D" id="2.60.40.10">
    <property type="entry name" value="Immunoglobulins"/>
    <property type="match status" value="2"/>
</dbReference>
<evidence type="ECO:0000256" key="1">
    <source>
        <dbReference type="ARBA" id="ARBA00023157"/>
    </source>
</evidence>
<dbReference type="InterPro" id="IPR013783">
    <property type="entry name" value="Ig-like_fold"/>
</dbReference>
<dbReference type="InterPro" id="IPR013162">
    <property type="entry name" value="CD80_C2-set"/>
</dbReference>
<dbReference type="Pfam" id="PF08205">
    <property type="entry name" value="C2-set_2"/>
    <property type="match status" value="1"/>
</dbReference>
<feature type="domain" description="Ig-like" evidence="2">
    <location>
        <begin position="160"/>
        <end position="214"/>
    </location>
</feature>
<sequence length="214" mass="23851">MVLWFRHAGGKPLYSAGGLCSFDVRGRSFHKALHWSDPLAFGARAHFVSTSRPASLAVDAVQLDDEGIYRCRQAWWDHSKSTGTLRCCVNSGEPTLSWLMNESPLPHVVLKHEPALVVSRVSVTGVQRAWLNRTVRCRARNTALLSPHERSARIEINLRPTSVSILEKPVKLSADTEVTLECVAHGSRPAAQISWYRENRRTVSSSTRLLRSAS</sequence>
<keyword evidence="4" id="KW-1185">Reference proteome</keyword>
<dbReference type="Proteomes" id="UP000324832">
    <property type="component" value="Unassembled WGS sequence"/>
</dbReference>
<name>A0A5E4PQ34_9NEOP</name>
<keyword evidence="1" id="KW-1015">Disulfide bond</keyword>
<accession>A0A5E4PQ34</accession>
<dbReference type="SUPFAM" id="SSF48726">
    <property type="entry name" value="Immunoglobulin"/>
    <property type="match status" value="3"/>
</dbReference>
<evidence type="ECO:0000313" key="4">
    <source>
        <dbReference type="Proteomes" id="UP000324832"/>
    </source>
</evidence>
<reference evidence="3 4" key="1">
    <citation type="submission" date="2017-07" db="EMBL/GenBank/DDBJ databases">
        <authorList>
            <person name="Talla V."/>
            <person name="Backstrom N."/>
        </authorList>
    </citation>
    <scope>NUCLEOTIDE SEQUENCE [LARGE SCALE GENOMIC DNA]</scope>
</reference>
<dbReference type="EMBL" id="FZQP02000260">
    <property type="protein sequence ID" value="VVC88198.1"/>
    <property type="molecule type" value="Genomic_DNA"/>
</dbReference>
<dbReference type="PANTHER" id="PTHR23278">
    <property type="entry name" value="SIDESTEP PROTEIN"/>
    <property type="match status" value="1"/>
</dbReference>
<dbReference type="AlphaFoldDB" id="A0A5E4PQ34"/>
<dbReference type="PANTHER" id="PTHR23278:SF19">
    <property type="entry name" value="OBSCURIN"/>
    <property type="match status" value="1"/>
</dbReference>
<dbReference type="InterPro" id="IPR036179">
    <property type="entry name" value="Ig-like_dom_sf"/>
</dbReference>
<dbReference type="InterPro" id="IPR007110">
    <property type="entry name" value="Ig-like_dom"/>
</dbReference>